<dbReference type="GO" id="GO:0085020">
    <property type="term" value="P:protein K6-linked ubiquitination"/>
    <property type="evidence" value="ECO:0007669"/>
    <property type="project" value="TreeGrafter"/>
</dbReference>
<name>L1IN16_GUITC</name>
<dbReference type="SMART" id="SM00248">
    <property type="entry name" value="ANK"/>
    <property type="match status" value="2"/>
</dbReference>
<dbReference type="PaxDb" id="55529-EKX37185"/>
<reference evidence="6" key="2">
    <citation type="submission" date="2012-11" db="EMBL/GenBank/DDBJ databases">
        <authorList>
            <person name="Kuo A."/>
            <person name="Curtis B.A."/>
            <person name="Tanifuji G."/>
            <person name="Burki F."/>
            <person name="Gruber A."/>
            <person name="Irimia M."/>
            <person name="Maruyama S."/>
            <person name="Arias M.C."/>
            <person name="Ball S.G."/>
            <person name="Gile G.H."/>
            <person name="Hirakawa Y."/>
            <person name="Hopkins J.F."/>
            <person name="Rensing S.A."/>
            <person name="Schmutz J."/>
            <person name="Symeonidi A."/>
            <person name="Elias M."/>
            <person name="Eveleigh R.J."/>
            <person name="Herman E.K."/>
            <person name="Klute M.J."/>
            <person name="Nakayama T."/>
            <person name="Obornik M."/>
            <person name="Reyes-Prieto A."/>
            <person name="Armbrust E.V."/>
            <person name="Aves S.J."/>
            <person name="Beiko R.G."/>
            <person name="Coutinho P."/>
            <person name="Dacks J.B."/>
            <person name="Durnford D.G."/>
            <person name="Fast N.M."/>
            <person name="Green B.R."/>
            <person name="Grisdale C."/>
            <person name="Hempe F."/>
            <person name="Henrissat B."/>
            <person name="Hoppner M.P."/>
            <person name="Ishida K.-I."/>
            <person name="Kim E."/>
            <person name="Koreny L."/>
            <person name="Kroth P.G."/>
            <person name="Liu Y."/>
            <person name="Malik S.-B."/>
            <person name="Maier U.G."/>
            <person name="McRose D."/>
            <person name="Mock T."/>
            <person name="Neilson J.A."/>
            <person name="Onodera N.T."/>
            <person name="Poole A.M."/>
            <person name="Pritham E.J."/>
            <person name="Richards T.A."/>
            <person name="Rocap G."/>
            <person name="Roy S.W."/>
            <person name="Sarai C."/>
            <person name="Schaack S."/>
            <person name="Shirato S."/>
            <person name="Slamovits C.H."/>
            <person name="Spencer D.F."/>
            <person name="Suzuki S."/>
            <person name="Worden A.Z."/>
            <person name="Zauner S."/>
            <person name="Barry K."/>
            <person name="Bell C."/>
            <person name="Bharti A.K."/>
            <person name="Crow J.A."/>
            <person name="Grimwood J."/>
            <person name="Kramer R."/>
            <person name="Lindquist E."/>
            <person name="Lucas S."/>
            <person name="Salamov A."/>
            <person name="McFadden G.I."/>
            <person name="Lane C.E."/>
            <person name="Keeling P.J."/>
            <person name="Gray M.W."/>
            <person name="Grigoriev I.V."/>
            <person name="Archibald J.M."/>
        </authorList>
    </citation>
    <scope>NUCLEOTIDE SEQUENCE</scope>
    <source>
        <strain evidence="6">CCMP2712</strain>
    </source>
</reference>
<dbReference type="GO" id="GO:0004842">
    <property type="term" value="F:ubiquitin-protein transferase activity"/>
    <property type="evidence" value="ECO:0007669"/>
    <property type="project" value="TreeGrafter"/>
</dbReference>
<dbReference type="OrthoDB" id="194358at2759"/>
<dbReference type="SUPFAM" id="SSF48403">
    <property type="entry name" value="Ankyrin repeat"/>
    <property type="match status" value="1"/>
</dbReference>
<keyword evidence="1" id="KW-0677">Repeat</keyword>
<proteinExistence type="predicted"/>
<dbReference type="OMA" id="MLITHAV"/>
<accession>L1IN16</accession>
<dbReference type="PANTHER" id="PTHR24171:SF8">
    <property type="entry name" value="BRCA1-ASSOCIATED RING DOMAIN PROTEIN 1"/>
    <property type="match status" value="1"/>
</dbReference>
<gene>
    <name evidence="4" type="ORF">GUITHDRAFT_55426</name>
</gene>
<sequence>LISAADAEERDRFGSTALHYAAGGGHLDAVKLLLGRGAKINSQNHDGDSPLHLAAKGSSFNVLVELLEYGADMSLKNKRGNDAATIA</sequence>
<dbReference type="GeneID" id="17293980"/>
<keyword evidence="6" id="KW-1185">Reference proteome</keyword>
<evidence type="ECO:0000313" key="6">
    <source>
        <dbReference type="Proteomes" id="UP000011087"/>
    </source>
</evidence>
<organism evidence="4">
    <name type="scientific">Guillardia theta (strain CCMP2712)</name>
    <name type="common">Cryptophyte</name>
    <dbReference type="NCBI Taxonomy" id="905079"/>
    <lineage>
        <taxon>Eukaryota</taxon>
        <taxon>Cryptophyceae</taxon>
        <taxon>Pyrenomonadales</taxon>
        <taxon>Geminigeraceae</taxon>
        <taxon>Guillardia</taxon>
    </lineage>
</organism>
<dbReference type="PRINTS" id="PR01415">
    <property type="entry name" value="ANKYRIN"/>
</dbReference>
<dbReference type="EMBL" id="JH993062">
    <property type="protein sequence ID" value="EKX37185.1"/>
    <property type="molecule type" value="Genomic_DNA"/>
</dbReference>
<keyword evidence="2 3" id="KW-0040">ANK repeat</keyword>
<feature type="repeat" description="ANK" evidence="3">
    <location>
        <begin position="46"/>
        <end position="78"/>
    </location>
</feature>
<dbReference type="eggNOG" id="KOG4177">
    <property type="taxonomic scope" value="Eukaryota"/>
</dbReference>
<dbReference type="PROSITE" id="PS50088">
    <property type="entry name" value="ANK_REPEAT"/>
    <property type="match status" value="2"/>
</dbReference>
<reference evidence="5" key="3">
    <citation type="submission" date="2015-06" db="UniProtKB">
        <authorList>
            <consortium name="EnsemblProtists"/>
        </authorList>
    </citation>
    <scope>IDENTIFICATION</scope>
</reference>
<evidence type="ECO:0000313" key="4">
    <source>
        <dbReference type="EMBL" id="EKX37185.1"/>
    </source>
</evidence>
<feature type="repeat" description="ANK" evidence="3">
    <location>
        <begin position="13"/>
        <end position="45"/>
    </location>
</feature>
<dbReference type="KEGG" id="gtt:GUITHDRAFT_55426"/>
<dbReference type="Proteomes" id="UP000011087">
    <property type="component" value="Unassembled WGS sequence"/>
</dbReference>
<feature type="non-terminal residue" evidence="4">
    <location>
        <position position="87"/>
    </location>
</feature>
<dbReference type="AlphaFoldDB" id="L1IN16"/>
<evidence type="ECO:0000256" key="2">
    <source>
        <dbReference type="ARBA" id="ARBA00023043"/>
    </source>
</evidence>
<evidence type="ECO:0000256" key="3">
    <source>
        <dbReference type="PROSITE-ProRule" id="PRU00023"/>
    </source>
</evidence>
<dbReference type="Pfam" id="PF12796">
    <property type="entry name" value="Ank_2"/>
    <property type="match status" value="1"/>
</dbReference>
<evidence type="ECO:0000313" key="5">
    <source>
        <dbReference type="EnsemblProtists" id="EKX37185"/>
    </source>
</evidence>
<dbReference type="PROSITE" id="PS50297">
    <property type="entry name" value="ANK_REP_REGION"/>
    <property type="match status" value="2"/>
</dbReference>
<evidence type="ECO:0000256" key="1">
    <source>
        <dbReference type="ARBA" id="ARBA00022737"/>
    </source>
</evidence>
<dbReference type="STRING" id="905079.L1IN16"/>
<dbReference type="Gene3D" id="1.25.40.20">
    <property type="entry name" value="Ankyrin repeat-containing domain"/>
    <property type="match status" value="1"/>
</dbReference>
<protein>
    <submittedName>
        <fullName evidence="4 5">Uncharacterized protein</fullName>
    </submittedName>
</protein>
<feature type="non-terminal residue" evidence="4">
    <location>
        <position position="1"/>
    </location>
</feature>
<dbReference type="EnsemblProtists" id="EKX37185">
    <property type="protein sequence ID" value="EKX37185"/>
    <property type="gene ID" value="GUITHDRAFT_55426"/>
</dbReference>
<dbReference type="RefSeq" id="XP_005824165.1">
    <property type="nucleotide sequence ID" value="XM_005824108.1"/>
</dbReference>
<dbReference type="InterPro" id="IPR002110">
    <property type="entry name" value="Ankyrin_rpt"/>
</dbReference>
<dbReference type="PANTHER" id="PTHR24171">
    <property type="entry name" value="ANKYRIN REPEAT DOMAIN-CONTAINING PROTEIN 39-RELATED"/>
    <property type="match status" value="1"/>
</dbReference>
<reference evidence="4 6" key="1">
    <citation type="journal article" date="2012" name="Nature">
        <title>Algal genomes reveal evolutionary mosaicism and the fate of nucleomorphs.</title>
        <authorList>
            <consortium name="DOE Joint Genome Institute"/>
            <person name="Curtis B.A."/>
            <person name="Tanifuji G."/>
            <person name="Burki F."/>
            <person name="Gruber A."/>
            <person name="Irimia M."/>
            <person name="Maruyama S."/>
            <person name="Arias M.C."/>
            <person name="Ball S.G."/>
            <person name="Gile G.H."/>
            <person name="Hirakawa Y."/>
            <person name="Hopkins J.F."/>
            <person name="Kuo A."/>
            <person name="Rensing S.A."/>
            <person name="Schmutz J."/>
            <person name="Symeonidi A."/>
            <person name="Elias M."/>
            <person name="Eveleigh R.J."/>
            <person name="Herman E.K."/>
            <person name="Klute M.J."/>
            <person name="Nakayama T."/>
            <person name="Obornik M."/>
            <person name="Reyes-Prieto A."/>
            <person name="Armbrust E.V."/>
            <person name="Aves S.J."/>
            <person name="Beiko R.G."/>
            <person name="Coutinho P."/>
            <person name="Dacks J.B."/>
            <person name="Durnford D.G."/>
            <person name="Fast N.M."/>
            <person name="Green B.R."/>
            <person name="Grisdale C.J."/>
            <person name="Hempel F."/>
            <person name="Henrissat B."/>
            <person name="Hoppner M.P."/>
            <person name="Ishida K."/>
            <person name="Kim E."/>
            <person name="Koreny L."/>
            <person name="Kroth P.G."/>
            <person name="Liu Y."/>
            <person name="Malik S.B."/>
            <person name="Maier U.G."/>
            <person name="McRose D."/>
            <person name="Mock T."/>
            <person name="Neilson J.A."/>
            <person name="Onodera N.T."/>
            <person name="Poole A.M."/>
            <person name="Pritham E.J."/>
            <person name="Richards T.A."/>
            <person name="Rocap G."/>
            <person name="Roy S.W."/>
            <person name="Sarai C."/>
            <person name="Schaack S."/>
            <person name="Shirato S."/>
            <person name="Slamovits C.H."/>
            <person name="Spencer D.F."/>
            <person name="Suzuki S."/>
            <person name="Worden A.Z."/>
            <person name="Zauner S."/>
            <person name="Barry K."/>
            <person name="Bell C."/>
            <person name="Bharti A.K."/>
            <person name="Crow J.A."/>
            <person name="Grimwood J."/>
            <person name="Kramer R."/>
            <person name="Lindquist E."/>
            <person name="Lucas S."/>
            <person name="Salamov A."/>
            <person name="McFadden G.I."/>
            <person name="Lane C.E."/>
            <person name="Keeling P.J."/>
            <person name="Gray M.W."/>
            <person name="Grigoriev I.V."/>
            <person name="Archibald J.M."/>
        </authorList>
    </citation>
    <scope>NUCLEOTIDE SEQUENCE</scope>
    <source>
        <strain evidence="4 6">CCMP2712</strain>
    </source>
</reference>
<dbReference type="HOGENOM" id="CLU_000134_45_5_1"/>
<dbReference type="InterPro" id="IPR036770">
    <property type="entry name" value="Ankyrin_rpt-contain_sf"/>
</dbReference>